<feature type="domain" description="Sulfatase-modifying factor enzyme-like" evidence="2">
    <location>
        <begin position="462"/>
        <end position="659"/>
    </location>
</feature>
<dbReference type="Pfam" id="PF03781">
    <property type="entry name" value="FGE-sulfatase"/>
    <property type="match status" value="1"/>
</dbReference>
<feature type="domain" description="PEGA" evidence="3">
    <location>
        <begin position="334"/>
        <end position="389"/>
    </location>
</feature>
<dbReference type="InterPro" id="IPR042095">
    <property type="entry name" value="SUMF_sf"/>
</dbReference>
<comment type="caution">
    <text evidence="4">The sequence shown here is derived from an EMBL/GenBank/DDBJ whole genome shotgun (WGS) entry which is preliminary data.</text>
</comment>
<dbReference type="GO" id="GO:0120147">
    <property type="term" value="F:formylglycine-generating oxidase activity"/>
    <property type="evidence" value="ECO:0007669"/>
    <property type="project" value="TreeGrafter"/>
</dbReference>
<gene>
    <name evidence="4" type="ORF">FKG95_20700</name>
</gene>
<dbReference type="InterPro" id="IPR016187">
    <property type="entry name" value="CTDL_fold"/>
</dbReference>
<organism evidence="4 5">
    <name type="scientific">Denitrobaculum tricleocarpae</name>
    <dbReference type="NCBI Taxonomy" id="2591009"/>
    <lineage>
        <taxon>Bacteria</taxon>
        <taxon>Pseudomonadati</taxon>
        <taxon>Pseudomonadota</taxon>
        <taxon>Alphaproteobacteria</taxon>
        <taxon>Rhodospirillales</taxon>
        <taxon>Rhodospirillaceae</taxon>
        <taxon>Denitrobaculum</taxon>
    </lineage>
</organism>
<feature type="domain" description="PEGA" evidence="3">
    <location>
        <begin position="185"/>
        <end position="253"/>
    </location>
</feature>
<keyword evidence="1" id="KW-0812">Transmembrane</keyword>
<dbReference type="InterPro" id="IPR051043">
    <property type="entry name" value="Sulfatase_Mod_Factor_Kinase"/>
</dbReference>
<evidence type="ECO:0000313" key="4">
    <source>
        <dbReference type="EMBL" id="TQV77955.1"/>
    </source>
</evidence>
<evidence type="ECO:0000259" key="3">
    <source>
        <dbReference type="Pfam" id="PF08308"/>
    </source>
</evidence>
<dbReference type="Proteomes" id="UP000315252">
    <property type="component" value="Unassembled WGS sequence"/>
</dbReference>
<feature type="transmembrane region" description="Helical" evidence="1">
    <location>
        <begin position="18"/>
        <end position="38"/>
    </location>
</feature>
<evidence type="ECO:0000259" key="2">
    <source>
        <dbReference type="Pfam" id="PF03781"/>
    </source>
</evidence>
<dbReference type="InterPro" id="IPR005532">
    <property type="entry name" value="SUMF_dom"/>
</dbReference>
<evidence type="ECO:0000313" key="5">
    <source>
        <dbReference type="Proteomes" id="UP000315252"/>
    </source>
</evidence>
<dbReference type="Gene3D" id="3.90.1580.10">
    <property type="entry name" value="paralog of FGE (formylglycine-generating enzyme)"/>
    <property type="match status" value="1"/>
</dbReference>
<protein>
    <submittedName>
        <fullName evidence="4">SUMF1/EgtB/PvdOfamily nonheme iron enzyme</fullName>
    </submittedName>
</protein>
<reference evidence="4 5" key="1">
    <citation type="submission" date="2019-06" db="EMBL/GenBank/DDBJ databases">
        <title>Whole genome sequence for Rhodospirillaceae sp. R148.</title>
        <authorList>
            <person name="Wang G."/>
        </authorList>
    </citation>
    <scope>NUCLEOTIDE SEQUENCE [LARGE SCALE GENOMIC DNA]</scope>
    <source>
        <strain evidence="4 5">R148</strain>
    </source>
</reference>
<keyword evidence="5" id="KW-1185">Reference proteome</keyword>
<proteinExistence type="predicted"/>
<dbReference type="PANTHER" id="PTHR23150:SF19">
    <property type="entry name" value="FORMYLGLYCINE-GENERATING ENZYME"/>
    <property type="match status" value="1"/>
</dbReference>
<name>A0A545TL55_9PROT</name>
<keyword evidence="1" id="KW-1133">Transmembrane helix</keyword>
<accession>A0A545TL55</accession>
<sequence length="672" mass="73532">MNAFEQGLAQARARQRRLFVGLLVAFGVVCLGVAAILISASGTSIRVLPADARDSATLEVASGFAFTVENIVYGFAAGPVITVRAEGFREKSLTITPEQQGGTLDVTLEEIPGRLIATTDPGQPNTRWILNGDFLTVAEVLERELEPGSYRLRIDNPFFELEDLTFEVERAQEYELAPQLTPIAGQLDLSSSPDGARVTVDGVFAGETPVRLERSGGSYEITIEKEDFVTVTESVMLTRANPVIERNYRLKPVSATLSFSVEPSGGQLLLNGRQIDPSGAHDVSANSTHRVTYAVDGYSAETREVTLKAREARRVAFKLKPELGDVEIYAGPSAEILVDGKKLGEGSLTLALKALPHRIELRKPGYRSVTRTIRPSKGRKTVVRETLVPEAVARLAEAPRSYRNSVGMELLLFQPGNFVMGAPRHQKGQRANEFLKEVQLKRSFYAARHEVTNGQYARFRTDRAGAADEPVVSVSWIEAASFSNWLSEQEGLSPFYRIENGRLTAVNTQAEGYRLLSEAEWEWLARKAGKPAQTIFPWGDESVVPPLSGNIADESANGVTRFYVANYTDGYAKLAPVGKFKAEASGLYDLTGNVSEWVHDFYSLAPPPAQSVHIDPLGPGFGDTHVIKGASWRSGTRTLLRAAYRDGLADRRDDVGFRIGRYLHGANSAAEN</sequence>
<dbReference type="Pfam" id="PF08308">
    <property type="entry name" value="PEGA"/>
    <property type="match status" value="2"/>
</dbReference>
<keyword evidence="1" id="KW-0472">Membrane</keyword>
<dbReference type="SUPFAM" id="SSF56436">
    <property type="entry name" value="C-type lectin-like"/>
    <property type="match status" value="1"/>
</dbReference>
<dbReference type="EMBL" id="VHSH01000007">
    <property type="protein sequence ID" value="TQV77955.1"/>
    <property type="molecule type" value="Genomic_DNA"/>
</dbReference>
<dbReference type="RefSeq" id="WP_142898298.1">
    <property type="nucleotide sequence ID" value="NZ_ML660058.1"/>
</dbReference>
<dbReference type="PANTHER" id="PTHR23150">
    <property type="entry name" value="SULFATASE MODIFYING FACTOR 1, 2"/>
    <property type="match status" value="1"/>
</dbReference>
<dbReference type="InterPro" id="IPR013229">
    <property type="entry name" value="PEGA"/>
</dbReference>
<dbReference type="AlphaFoldDB" id="A0A545TL55"/>
<dbReference type="OrthoDB" id="9768004at2"/>
<evidence type="ECO:0000256" key="1">
    <source>
        <dbReference type="SAM" id="Phobius"/>
    </source>
</evidence>